<dbReference type="EMBL" id="BMAC01000178">
    <property type="protein sequence ID" value="GFP89091.1"/>
    <property type="molecule type" value="Genomic_DNA"/>
</dbReference>
<protein>
    <submittedName>
        <fullName evidence="2">Delta-amyrin synthase</fullName>
    </submittedName>
</protein>
<dbReference type="SUPFAM" id="SSF48239">
    <property type="entry name" value="Terpenoid cyclases/Protein prenyltransferases"/>
    <property type="match status" value="1"/>
</dbReference>
<dbReference type="GO" id="GO:0042300">
    <property type="term" value="F:beta-amyrin synthase activity"/>
    <property type="evidence" value="ECO:0007669"/>
    <property type="project" value="TreeGrafter"/>
</dbReference>
<dbReference type="PANTHER" id="PTHR11764:SF58">
    <property type="entry name" value="BETA-AMYRIN SYNTHASE-RELATED"/>
    <property type="match status" value="1"/>
</dbReference>
<evidence type="ECO:0000256" key="1">
    <source>
        <dbReference type="ARBA" id="ARBA00023235"/>
    </source>
</evidence>
<keyword evidence="1" id="KW-0413">Isomerase</keyword>
<proteinExistence type="predicted"/>
<accession>A0A830C472</accession>
<dbReference type="PANTHER" id="PTHR11764">
    <property type="entry name" value="TERPENE CYCLASE/MUTASE FAMILY MEMBER"/>
    <property type="match status" value="1"/>
</dbReference>
<sequence>MWCYCRMVYMPMSYLYGKRFEDMYYPHSLIQDMIWDSCYVLTEPLLTRWPLNKLREKALRVTMTHIHYEDENSRYITGGCVMKVLSMLACWVEDPNGDHFKKTSR</sequence>
<keyword evidence="3" id="KW-1185">Reference proteome</keyword>
<dbReference type="Gene3D" id="1.50.10.20">
    <property type="match status" value="1"/>
</dbReference>
<evidence type="ECO:0000313" key="2">
    <source>
        <dbReference type="EMBL" id="GFP89091.1"/>
    </source>
</evidence>
<dbReference type="GO" id="GO:0005811">
    <property type="term" value="C:lipid droplet"/>
    <property type="evidence" value="ECO:0007669"/>
    <property type="project" value="InterPro"/>
</dbReference>
<dbReference type="Proteomes" id="UP000653305">
    <property type="component" value="Unassembled WGS sequence"/>
</dbReference>
<dbReference type="AlphaFoldDB" id="A0A830C472"/>
<organism evidence="2 3">
    <name type="scientific">Phtheirospermum japonicum</name>
    <dbReference type="NCBI Taxonomy" id="374723"/>
    <lineage>
        <taxon>Eukaryota</taxon>
        <taxon>Viridiplantae</taxon>
        <taxon>Streptophyta</taxon>
        <taxon>Embryophyta</taxon>
        <taxon>Tracheophyta</taxon>
        <taxon>Spermatophyta</taxon>
        <taxon>Magnoliopsida</taxon>
        <taxon>eudicotyledons</taxon>
        <taxon>Gunneridae</taxon>
        <taxon>Pentapetalae</taxon>
        <taxon>asterids</taxon>
        <taxon>lamiids</taxon>
        <taxon>Lamiales</taxon>
        <taxon>Orobanchaceae</taxon>
        <taxon>Orobanchaceae incertae sedis</taxon>
        <taxon>Phtheirospermum</taxon>
    </lineage>
</organism>
<gene>
    <name evidence="2" type="ORF">PHJA_001052800</name>
</gene>
<dbReference type="GO" id="GO:0016104">
    <property type="term" value="P:triterpenoid biosynthetic process"/>
    <property type="evidence" value="ECO:0007669"/>
    <property type="project" value="InterPro"/>
</dbReference>
<dbReference type="InterPro" id="IPR018333">
    <property type="entry name" value="Squalene_cyclase"/>
</dbReference>
<dbReference type="InterPro" id="IPR008930">
    <property type="entry name" value="Terpenoid_cyclase/PrenylTrfase"/>
</dbReference>
<reference evidence="2" key="1">
    <citation type="submission" date="2020-07" db="EMBL/GenBank/DDBJ databases">
        <title>Ethylene signaling mediates host invasion by parasitic plants.</title>
        <authorList>
            <person name="Yoshida S."/>
        </authorList>
    </citation>
    <scope>NUCLEOTIDE SEQUENCE</scope>
    <source>
        <strain evidence="2">Okayama</strain>
    </source>
</reference>
<dbReference type="OrthoDB" id="21502at2759"/>
<evidence type="ECO:0000313" key="3">
    <source>
        <dbReference type="Proteomes" id="UP000653305"/>
    </source>
</evidence>
<name>A0A830C472_9LAMI</name>
<comment type="caution">
    <text evidence="2">The sequence shown here is derived from an EMBL/GenBank/DDBJ whole genome shotgun (WGS) entry which is preliminary data.</text>
</comment>